<dbReference type="EMBL" id="ML995831">
    <property type="protein sequence ID" value="KAF2769795.1"/>
    <property type="molecule type" value="Genomic_DNA"/>
</dbReference>
<keyword evidence="3" id="KW-1185">Reference proteome</keyword>
<dbReference type="InterPro" id="IPR000210">
    <property type="entry name" value="BTB/POZ_dom"/>
</dbReference>
<proteinExistence type="predicted"/>
<accession>A0A6G1LAB8</accession>
<evidence type="ECO:0000313" key="3">
    <source>
        <dbReference type="Proteomes" id="UP000799436"/>
    </source>
</evidence>
<dbReference type="PANTHER" id="PTHR47843:SF2">
    <property type="entry name" value="BTB DOMAIN-CONTAINING PROTEIN"/>
    <property type="match status" value="1"/>
</dbReference>
<dbReference type="OrthoDB" id="194443at2759"/>
<organism evidence="2 3">
    <name type="scientific">Teratosphaeria nubilosa</name>
    <dbReference type="NCBI Taxonomy" id="161662"/>
    <lineage>
        <taxon>Eukaryota</taxon>
        <taxon>Fungi</taxon>
        <taxon>Dikarya</taxon>
        <taxon>Ascomycota</taxon>
        <taxon>Pezizomycotina</taxon>
        <taxon>Dothideomycetes</taxon>
        <taxon>Dothideomycetidae</taxon>
        <taxon>Mycosphaerellales</taxon>
        <taxon>Teratosphaeriaceae</taxon>
        <taxon>Teratosphaeria</taxon>
    </lineage>
</organism>
<dbReference type="Gene3D" id="3.30.710.10">
    <property type="entry name" value="Potassium Channel Kv1.1, Chain A"/>
    <property type="match status" value="1"/>
</dbReference>
<protein>
    <recommendedName>
        <fullName evidence="1">BTB domain-containing protein</fullName>
    </recommendedName>
</protein>
<reference evidence="2" key="1">
    <citation type="journal article" date="2020" name="Stud. Mycol.">
        <title>101 Dothideomycetes genomes: a test case for predicting lifestyles and emergence of pathogens.</title>
        <authorList>
            <person name="Haridas S."/>
            <person name="Albert R."/>
            <person name="Binder M."/>
            <person name="Bloem J."/>
            <person name="Labutti K."/>
            <person name="Salamov A."/>
            <person name="Andreopoulos B."/>
            <person name="Baker S."/>
            <person name="Barry K."/>
            <person name="Bills G."/>
            <person name="Bluhm B."/>
            <person name="Cannon C."/>
            <person name="Castanera R."/>
            <person name="Culley D."/>
            <person name="Daum C."/>
            <person name="Ezra D."/>
            <person name="Gonzalez J."/>
            <person name="Henrissat B."/>
            <person name="Kuo A."/>
            <person name="Liang C."/>
            <person name="Lipzen A."/>
            <person name="Lutzoni F."/>
            <person name="Magnuson J."/>
            <person name="Mondo S."/>
            <person name="Nolan M."/>
            <person name="Ohm R."/>
            <person name="Pangilinan J."/>
            <person name="Park H.-J."/>
            <person name="Ramirez L."/>
            <person name="Alfaro M."/>
            <person name="Sun H."/>
            <person name="Tritt A."/>
            <person name="Yoshinaga Y."/>
            <person name="Zwiers L.-H."/>
            <person name="Turgeon B."/>
            <person name="Goodwin S."/>
            <person name="Spatafora J."/>
            <person name="Crous P."/>
            <person name="Grigoriev I."/>
        </authorList>
    </citation>
    <scope>NUCLEOTIDE SEQUENCE</scope>
    <source>
        <strain evidence="2">CBS 116005</strain>
    </source>
</reference>
<dbReference type="InterPro" id="IPR011333">
    <property type="entry name" value="SKP1/BTB/POZ_sf"/>
</dbReference>
<dbReference type="CDD" id="cd18186">
    <property type="entry name" value="BTB_POZ_ZBTB_KLHL-like"/>
    <property type="match status" value="1"/>
</dbReference>
<name>A0A6G1LAB8_9PEZI</name>
<sequence>QEKRFTVYKNIITAHFQFFRAACNGGFKEAKEKVVRLPEVEPATFECFLQWIYTGHI</sequence>
<feature type="non-terminal residue" evidence="2">
    <location>
        <position position="57"/>
    </location>
</feature>
<gene>
    <name evidence="2" type="ORF">EJ03DRAFT_256699</name>
</gene>
<dbReference type="SUPFAM" id="SSF54695">
    <property type="entry name" value="POZ domain"/>
    <property type="match status" value="1"/>
</dbReference>
<dbReference type="PROSITE" id="PS50097">
    <property type="entry name" value="BTB"/>
    <property type="match status" value="1"/>
</dbReference>
<feature type="non-terminal residue" evidence="2">
    <location>
        <position position="1"/>
    </location>
</feature>
<evidence type="ECO:0000313" key="2">
    <source>
        <dbReference type="EMBL" id="KAF2769795.1"/>
    </source>
</evidence>
<dbReference type="PANTHER" id="PTHR47843">
    <property type="entry name" value="BTB DOMAIN-CONTAINING PROTEIN-RELATED"/>
    <property type="match status" value="1"/>
</dbReference>
<dbReference type="Proteomes" id="UP000799436">
    <property type="component" value="Unassembled WGS sequence"/>
</dbReference>
<evidence type="ECO:0000259" key="1">
    <source>
        <dbReference type="PROSITE" id="PS50097"/>
    </source>
</evidence>
<dbReference type="AlphaFoldDB" id="A0A6G1LAB8"/>
<feature type="domain" description="BTB" evidence="1">
    <location>
        <begin position="1"/>
        <end position="57"/>
    </location>
</feature>
<dbReference type="Pfam" id="PF00651">
    <property type="entry name" value="BTB"/>
    <property type="match status" value="1"/>
</dbReference>